<reference evidence="2 3" key="1">
    <citation type="submission" date="2021-03" db="EMBL/GenBank/DDBJ databases">
        <title>Enterococcal diversity collection.</title>
        <authorList>
            <person name="Gilmore M.S."/>
            <person name="Schwartzman J."/>
            <person name="Van Tyne D."/>
            <person name="Martin M."/>
            <person name="Earl A.M."/>
            <person name="Manson A.L."/>
            <person name="Straub T."/>
            <person name="Salamzade R."/>
            <person name="Saavedra J."/>
            <person name="Lebreton F."/>
            <person name="Prichula J."/>
            <person name="Schaufler K."/>
            <person name="Gaca A."/>
            <person name="Sgardioli B."/>
            <person name="Wagenaar J."/>
            <person name="Strong T."/>
        </authorList>
    </citation>
    <scope>NUCLEOTIDE SEQUENCE [LARGE SCALE GENOMIC DNA]</scope>
    <source>
        <strain evidence="2 3">MSG2901</strain>
    </source>
</reference>
<protein>
    <submittedName>
        <fullName evidence="2">Polysaccharide pyruvyl transferase family protein</fullName>
    </submittedName>
</protein>
<dbReference type="Proteomes" id="UP000664832">
    <property type="component" value="Unassembled WGS sequence"/>
</dbReference>
<proteinExistence type="predicted"/>
<evidence type="ECO:0000259" key="1">
    <source>
        <dbReference type="Pfam" id="PF04230"/>
    </source>
</evidence>
<keyword evidence="3" id="KW-1185">Reference proteome</keyword>
<evidence type="ECO:0000313" key="3">
    <source>
        <dbReference type="Proteomes" id="UP000664832"/>
    </source>
</evidence>
<dbReference type="RefSeq" id="WP_206897842.1">
    <property type="nucleotide sequence ID" value="NZ_JAFLWI010000002.1"/>
</dbReference>
<gene>
    <name evidence="2" type="ORF">JZO71_01570</name>
</gene>
<organism evidence="2 3">
    <name type="scientific">Candidatus Enterococcus courvalinii</name>
    <dbReference type="NCBI Taxonomy" id="2815329"/>
    <lineage>
        <taxon>Bacteria</taxon>
        <taxon>Bacillati</taxon>
        <taxon>Bacillota</taxon>
        <taxon>Bacilli</taxon>
        <taxon>Lactobacillales</taxon>
        <taxon>Enterococcaceae</taxon>
        <taxon>Enterococcus</taxon>
    </lineage>
</organism>
<keyword evidence="2" id="KW-0808">Transferase</keyword>
<dbReference type="GO" id="GO:0016740">
    <property type="term" value="F:transferase activity"/>
    <property type="evidence" value="ECO:0007669"/>
    <property type="project" value="UniProtKB-KW"/>
</dbReference>
<accession>A0ABS3HX82</accession>
<sequence length="282" mass="32512">MNKIKMYHAELPNMGDLLNVLLMEEYFKFPMERKTPLTAELSGIGSGLGQFTVDKNNLPLAIVKQIFGKMYPTVHIWGTGFIEDKDWGPFYRKKMVFHALRGKLTKQKVEKILGHEVDIPLGDGGILAPYLVESGIEQQKRYRVGIIPHFKEQDHPIFQELINQFPDSKLIDLKEEPHQVIREIAQCEVVISSSLHGLIVADAFYVPNIHIVVTDNLLGDGFKFDDYYSAYDLAHHSINVLDEGIDWLTEAFIKQEYRVTRTMVDQAKQRMSDAFPYKRWEV</sequence>
<dbReference type="Pfam" id="PF04230">
    <property type="entry name" value="PS_pyruv_trans"/>
    <property type="match status" value="1"/>
</dbReference>
<dbReference type="InterPro" id="IPR007345">
    <property type="entry name" value="Polysacch_pyruvyl_Trfase"/>
</dbReference>
<name>A0ABS3HX82_9ENTE</name>
<evidence type="ECO:0000313" key="2">
    <source>
        <dbReference type="EMBL" id="MBO0481011.1"/>
    </source>
</evidence>
<feature type="domain" description="Polysaccharide pyruvyl transferase" evidence="1">
    <location>
        <begin position="136"/>
        <end position="212"/>
    </location>
</feature>
<dbReference type="EMBL" id="JAFLWI010000002">
    <property type="protein sequence ID" value="MBO0481011.1"/>
    <property type="molecule type" value="Genomic_DNA"/>
</dbReference>
<comment type="caution">
    <text evidence="2">The sequence shown here is derived from an EMBL/GenBank/DDBJ whole genome shotgun (WGS) entry which is preliminary data.</text>
</comment>